<sequence>MAGDWLKIETTTPDKPEVFRIADELGIDPDAVVGKLFRVWVWADQQTFDGNASSVTRSLLDRISGVSNFADAMLSCGWLVESEHGLTFPNFDRHNGKTAKTRALTRKRVENHRNACSVTSALPEKRRGREDKESSARTGKTVQRFVPPTLDEVRAYCRERSNAIDAEQFVDHYTANGWCQGRGKPIRDWKAAVRTWERNGYRSESSAVTPEPTSKPGLTLDELAAMPAQPRGGRRERS</sequence>
<protein>
    <submittedName>
        <fullName evidence="2">Uncharacterized protein</fullName>
    </submittedName>
</protein>
<accession>A0ABP8MTY0</accession>
<proteinExistence type="predicted"/>
<reference evidence="3" key="1">
    <citation type="journal article" date="2019" name="Int. J. Syst. Evol. Microbiol.">
        <title>The Global Catalogue of Microorganisms (GCM) 10K type strain sequencing project: providing services to taxonomists for standard genome sequencing and annotation.</title>
        <authorList>
            <consortium name="The Broad Institute Genomics Platform"/>
            <consortium name="The Broad Institute Genome Sequencing Center for Infectious Disease"/>
            <person name="Wu L."/>
            <person name="Ma J."/>
        </authorList>
    </citation>
    <scope>NUCLEOTIDE SEQUENCE [LARGE SCALE GENOMIC DNA]</scope>
    <source>
        <strain evidence="3">JCM 17759</strain>
    </source>
</reference>
<dbReference type="Proteomes" id="UP001500840">
    <property type="component" value="Unassembled WGS sequence"/>
</dbReference>
<keyword evidence="3" id="KW-1185">Reference proteome</keyword>
<evidence type="ECO:0000313" key="2">
    <source>
        <dbReference type="EMBL" id="GAA4455355.1"/>
    </source>
</evidence>
<dbReference type="RefSeq" id="WP_345323139.1">
    <property type="nucleotide sequence ID" value="NZ_BAABGA010000035.1"/>
</dbReference>
<name>A0ABP8MTY0_9BACT</name>
<gene>
    <name evidence="2" type="ORF">GCM10023156_29200</name>
</gene>
<feature type="compositionally biased region" description="Basic and acidic residues" evidence="1">
    <location>
        <begin position="123"/>
        <end position="135"/>
    </location>
</feature>
<feature type="region of interest" description="Disordered" evidence="1">
    <location>
        <begin position="120"/>
        <end position="141"/>
    </location>
</feature>
<evidence type="ECO:0000313" key="3">
    <source>
        <dbReference type="Proteomes" id="UP001500840"/>
    </source>
</evidence>
<feature type="compositionally biased region" description="Polar residues" evidence="1">
    <location>
        <begin position="202"/>
        <end position="212"/>
    </location>
</feature>
<evidence type="ECO:0000256" key="1">
    <source>
        <dbReference type="SAM" id="MobiDB-lite"/>
    </source>
</evidence>
<organism evidence="2 3">
    <name type="scientific">Novipirellula rosea</name>
    <dbReference type="NCBI Taxonomy" id="1031540"/>
    <lineage>
        <taxon>Bacteria</taxon>
        <taxon>Pseudomonadati</taxon>
        <taxon>Planctomycetota</taxon>
        <taxon>Planctomycetia</taxon>
        <taxon>Pirellulales</taxon>
        <taxon>Pirellulaceae</taxon>
        <taxon>Novipirellula</taxon>
    </lineage>
</organism>
<comment type="caution">
    <text evidence="2">The sequence shown here is derived from an EMBL/GenBank/DDBJ whole genome shotgun (WGS) entry which is preliminary data.</text>
</comment>
<feature type="region of interest" description="Disordered" evidence="1">
    <location>
        <begin position="199"/>
        <end position="238"/>
    </location>
</feature>
<dbReference type="EMBL" id="BAABGA010000035">
    <property type="protein sequence ID" value="GAA4455355.1"/>
    <property type="molecule type" value="Genomic_DNA"/>
</dbReference>